<dbReference type="PROSITE" id="PS00134">
    <property type="entry name" value="TRYPSIN_HIS"/>
    <property type="match status" value="1"/>
</dbReference>
<evidence type="ECO:0000256" key="3">
    <source>
        <dbReference type="ARBA" id="ARBA00022729"/>
    </source>
</evidence>
<keyword evidence="9" id="KW-0325">Glycoprotein</keyword>
<name>A0A6P4IWN3_DROKI</name>
<dbReference type="InterPro" id="IPR043504">
    <property type="entry name" value="Peptidase_S1_PA_chymotrypsin"/>
</dbReference>
<evidence type="ECO:0000256" key="7">
    <source>
        <dbReference type="ARBA" id="ARBA00023145"/>
    </source>
</evidence>
<dbReference type="Proteomes" id="UP001652661">
    <property type="component" value="Chromosome 2R"/>
</dbReference>
<keyword evidence="14" id="KW-1185">Reference proteome</keyword>
<keyword evidence="3 12" id="KW-0732">Signal</keyword>
<evidence type="ECO:0000256" key="6">
    <source>
        <dbReference type="ARBA" id="ARBA00022837"/>
    </source>
</evidence>
<dbReference type="GO" id="GO:0004252">
    <property type="term" value="F:serine-type endopeptidase activity"/>
    <property type="evidence" value="ECO:0007669"/>
    <property type="project" value="InterPro"/>
</dbReference>
<dbReference type="OrthoDB" id="10061449at2759"/>
<dbReference type="FunFam" id="2.40.10.10:FF:000028">
    <property type="entry name" value="Serine protease easter"/>
    <property type="match status" value="1"/>
</dbReference>
<sequence length="344" mass="38276">MNTTAIGSALLLARLWLLFLLVPQPGSGQLLDAACGIRAGSVASKVIRGNIAGLTSSPWMVFLHSTDDRFVCGGTLITPRLVLTAAHCFLPGTHLVARLGEYQRSQDDKCHNTAAGPYCTMREEHYVDAGFRNRLYDKSTQSNDIAILRMITPVVYKDNIRPICIVLNPRWRNFIDNLNPLVGTGWGRTHNEPDSDHLMTLNIQRQDPEICSEYINSPPLASNQFCAGNLESNLCNGDSGGPVGAMVRIGDKMRFVQIGIASYTNRQCAYASVFTDVLSHANWILQVVRNYGDGQPIARQARTHNRPNRAPHRRTQAPKWSPPAAQSSHRRQSYTFYTSWPATW</sequence>
<feature type="compositionally biased region" description="Basic residues" evidence="11">
    <location>
        <begin position="301"/>
        <end position="316"/>
    </location>
</feature>
<proteinExistence type="inferred from homology"/>
<evidence type="ECO:0000256" key="12">
    <source>
        <dbReference type="SAM" id="SignalP"/>
    </source>
</evidence>
<dbReference type="InterPro" id="IPR051487">
    <property type="entry name" value="Ser/Thr_Proteases_Immune/Dev"/>
</dbReference>
<gene>
    <name evidence="15" type="primary">LOC108082537</name>
</gene>
<evidence type="ECO:0000313" key="14">
    <source>
        <dbReference type="Proteomes" id="UP001652661"/>
    </source>
</evidence>
<keyword evidence="5" id="KW-0720">Serine protease</keyword>
<dbReference type="FunFam" id="2.40.10.10:FF:000078">
    <property type="entry name" value="Serine protease H137"/>
    <property type="match status" value="1"/>
</dbReference>
<feature type="domain" description="Peptidase S1" evidence="13">
    <location>
        <begin position="46"/>
        <end position="289"/>
    </location>
</feature>
<dbReference type="InterPro" id="IPR001254">
    <property type="entry name" value="Trypsin_dom"/>
</dbReference>
<dbReference type="PANTHER" id="PTHR24256">
    <property type="entry name" value="TRYPTASE-RELATED"/>
    <property type="match status" value="1"/>
</dbReference>
<evidence type="ECO:0000256" key="8">
    <source>
        <dbReference type="ARBA" id="ARBA00023157"/>
    </source>
</evidence>
<reference evidence="15" key="2">
    <citation type="submission" date="2025-08" db="UniProtKB">
        <authorList>
            <consortium name="RefSeq"/>
        </authorList>
    </citation>
    <scope>IDENTIFICATION</scope>
    <source>
        <strain evidence="15">14028-0561.14</strain>
        <tissue evidence="15">Whole fly</tissue>
    </source>
</reference>
<feature type="signal peptide" evidence="12">
    <location>
        <begin position="1"/>
        <end position="28"/>
    </location>
</feature>
<evidence type="ECO:0000256" key="1">
    <source>
        <dbReference type="ARBA" id="ARBA00022670"/>
    </source>
</evidence>
<dbReference type="PRINTS" id="PR00722">
    <property type="entry name" value="CHYMOTRYPSIN"/>
</dbReference>
<evidence type="ECO:0000256" key="11">
    <source>
        <dbReference type="SAM" id="MobiDB-lite"/>
    </source>
</evidence>
<dbReference type="GO" id="GO:0051604">
    <property type="term" value="P:protein maturation"/>
    <property type="evidence" value="ECO:0007669"/>
    <property type="project" value="UniProtKB-ARBA"/>
</dbReference>
<evidence type="ECO:0000259" key="13">
    <source>
        <dbReference type="PROSITE" id="PS50240"/>
    </source>
</evidence>
<keyword evidence="8" id="KW-1015">Disulfide bond</keyword>
<dbReference type="RefSeq" id="XP_017033462.1">
    <property type="nucleotide sequence ID" value="XM_017177973.3"/>
</dbReference>
<dbReference type="Gene3D" id="2.40.10.10">
    <property type="entry name" value="Trypsin-like serine proteases"/>
    <property type="match status" value="2"/>
</dbReference>
<dbReference type="AlphaFoldDB" id="A0A6P4IWN3"/>
<comment type="similarity">
    <text evidence="10">Belongs to the peptidase S1 family. CLIP subfamily.</text>
</comment>
<dbReference type="PROSITE" id="PS50240">
    <property type="entry name" value="TRYPSIN_DOM"/>
    <property type="match status" value="1"/>
</dbReference>
<dbReference type="InterPro" id="IPR009003">
    <property type="entry name" value="Peptidase_S1_PA"/>
</dbReference>
<accession>A0A6P4IWN3</accession>
<keyword evidence="6" id="KW-0106">Calcium</keyword>
<keyword evidence="4" id="KW-0378">Hydrolase</keyword>
<dbReference type="GeneID" id="108082537"/>
<reference evidence="14" key="1">
    <citation type="submission" date="2025-05" db="UniProtKB">
        <authorList>
            <consortium name="RefSeq"/>
        </authorList>
    </citation>
    <scope>NUCLEOTIDE SEQUENCE [LARGE SCALE GENOMIC DNA]</scope>
    <source>
        <strain evidence="14">14028-0561.14</strain>
    </source>
</reference>
<protein>
    <submittedName>
        <fullName evidence="15">Chymotrypsin-like protease CTRL-1</fullName>
    </submittedName>
</protein>
<keyword evidence="7" id="KW-0865">Zymogen</keyword>
<keyword evidence="2" id="KW-0479">Metal-binding</keyword>
<dbReference type="SMART" id="SM00020">
    <property type="entry name" value="Tryp_SPc"/>
    <property type="match status" value="1"/>
</dbReference>
<dbReference type="InterPro" id="IPR018114">
    <property type="entry name" value="TRYPSIN_HIS"/>
</dbReference>
<evidence type="ECO:0000256" key="4">
    <source>
        <dbReference type="ARBA" id="ARBA00022801"/>
    </source>
</evidence>
<evidence type="ECO:0000256" key="10">
    <source>
        <dbReference type="ARBA" id="ARBA00024195"/>
    </source>
</evidence>
<dbReference type="GO" id="GO:0046872">
    <property type="term" value="F:metal ion binding"/>
    <property type="evidence" value="ECO:0007669"/>
    <property type="project" value="UniProtKB-KW"/>
</dbReference>
<evidence type="ECO:0000256" key="9">
    <source>
        <dbReference type="ARBA" id="ARBA00023180"/>
    </source>
</evidence>
<organism evidence="14 15">
    <name type="scientific">Drosophila kikkawai</name>
    <name type="common">Fruit fly</name>
    <dbReference type="NCBI Taxonomy" id="30033"/>
    <lineage>
        <taxon>Eukaryota</taxon>
        <taxon>Metazoa</taxon>
        <taxon>Ecdysozoa</taxon>
        <taxon>Arthropoda</taxon>
        <taxon>Hexapoda</taxon>
        <taxon>Insecta</taxon>
        <taxon>Pterygota</taxon>
        <taxon>Neoptera</taxon>
        <taxon>Endopterygota</taxon>
        <taxon>Diptera</taxon>
        <taxon>Brachycera</taxon>
        <taxon>Muscomorpha</taxon>
        <taxon>Ephydroidea</taxon>
        <taxon>Drosophilidae</taxon>
        <taxon>Drosophila</taxon>
        <taxon>Sophophora</taxon>
    </lineage>
</organism>
<feature type="chain" id="PRO_5028259280" evidence="12">
    <location>
        <begin position="29"/>
        <end position="344"/>
    </location>
</feature>
<dbReference type="SUPFAM" id="SSF50494">
    <property type="entry name" value="Trypsin-like serine proteases"/>
    <property type="match status" value="1"/>
</dbReference>
<dbReference type="Pfam" id="PF00089">
    <property type="entry name" value="Trypsin"/>
    <property type="match status" value="1"/>
</dbReference>
<evidence type="ECO:0000256" key="5">
    <source>
        <dbReference type="ARBA" id="ARBA00022825"/>
    </source>
</evidence>
<dbReference type="CDD" id="cd00190">
    <property type="entry name" value="Tryp_SPc"/>
    <property type="match status" value="1"/>
</dbReference>
<evidence type="ECO:0000313" key="15">
    <source>
        <dbReference type="RefSeq" id="XP_017033462.1"/>
    </source>
</evidence>
<dbReference type="InterPro" id="IPR001314">
    <property type="entry name" value="Peptidase_S1A"/>
</dbReference>
<keyword evidence="1" id="KW-0645">Protease</keyword>
<feature type="region of interest" description="Disordered" evidence="11">
    <location>
        <begin position="300"/>
        <end position="328"/>
    </location>
</feature>
<dbReference type="GO" id="GO:0006508">
    <property type="term" value="P:proteolysis"/>
    <property type="evidence" value="ECO:0007669"/>
    <property type="project" value="UniProtKB-KW"/>
</dbReference>
<evidence type="ECO:0000256" key="2">
    <source>
        <dbReference type="ARBA" id="ARBA00022723"/>
    </source>
</evidence>